<keyword evidence="3" id="KW-1185">Reference proteome</keyword>
<accession>A0A1J4P3X3</accession>
<feature type="region of interest" description="Disordered" evidence="1">
    <location>
        <begin position="1"/>
        <end position="63"/>
    </location>
</feature>
<protein>
    <submittedName>
        <fullName evidence="2">Uncharacterized protein</fullName>
    </submittedName>
</protein>
<sequence length="72" mass="8384">MAHEETQPKTKTQSETPTKARETDFDARRRARFSRLPEPVRLADTVEERPATAPDPARDTYNPDEWLVRYAL</sequence>
<dbReference type="STRING" id="1428628.WN71_010030"/>
<dbReference type="AlphaFoldDB" id="A0A1J4P3X3"/>
<evidence type="ECO:0000313" key="3">
    <source>
        <dbReference type="Proteomes" id="UP000034196"/>
    </source>
</evidence>
<evidence type="ECO:0000256" key="1">
    <source>
        <dbReference type="SAM" id="MobiDB-lite"/>
    </source>
</evidence>
<proteinExistence type="predicted"/>
<reference evidence="2" key="1">
    <citation type="submission" date="2016-10" db="EMBL/GenBank/DDBJ databases">
        <title>Genome sequence of Streptomyces mangrovisoli MUSC 149.</title>
        <authorList>
            <person name="Lee L.-H."/>
            <person name="Ser H.-L."/>
        </authorList>
    </citation>
    <scope>NUCLEOTIDE SEQUENCE [LARGE SCALE GENOMIC DNA]</scope>
    <source>
        <strain evidence="2">MUSC 149</strain>
    </source>
</reference>
<dbReference type="RefSeq" id="WP_046584641.1">
    <property type="nucleotide sequence ID" value="NZ_LAVA02000019.1"/>
</dbReference>
<feature type="compositionally biased region" description="Basic and acidic residues" evidence="1">
    <location>
        <begin position="18"/>
        <end position="28"/>
    </location>
</feature>
<gene>
    <name evidence="2" type="ORF">WN71_010030</name>
</gene>
<evidence type="ECO:0000313" key="2">
    <source>
        <dbReference type="EMBL" id="OIJ68158.1"/>
    </source>
</evidence>
<organism evidence="2 3">
    <name type="scientific">Streptomyces mangrovisoli</name>
    <dbReference type="NCBI Taxonomy" id="1428628"/>
    <lineage>
        <taxon>Bacteria</taxon>
        <taxon>Bacillati</taxon>
        <taxon>Actinomycetota</taxon>
        <taxon>Actinomycetes</taxon>
        <taxon>Kitasatosporales</taxon>
        <taxon>Streptomycetaceae</taxon>
        <taxon>Streptomyces</taxon>
    </lineage>
</organism>
<dbReference type="Proteomes" id="UP000034196">
    <property type="component" value="Unassembled WGS sequence"/>
</dbReference>
<name>A0A1J4P3X3_9ACTN</name>
<comment type="caution">
    <text evidence="2">The sequence shown here is derived from an EMBL/GenBank/DDBJ whole genome shotgun (WGS) entry which is preliminary data.</text>
</comment>
<dbReference type="EMBL" id="LAVA02000019">
    <property type="protein sequence ID" value="OIJ68158.1"/>
    <property type="molecule type" value="Genomic_DNA"/>
</dbReference>
<dbReference type="OrthoDB" id="3638127at2"/>